<dbReference type="GO" id="GO:0016020">
    <property type="term" value="C:membrane"/>
    <property type="evidence" value="ECO:0007669"/>
    <property type="project" value="UniProtKB-SubCell"/>
</dbReference>
<evidence type="ECO:0000313" key="10">
    <source>
        <dbReference type="Proteomes" id="UP000481153"/>
    </source>
</evidence>
<feature type="transmembrane region" description="Helical" evidence="8">
    <location>
        <begin position="95"/>
        <end position="115"/>
    </location>
</feature>
<evidence type="ECO:0000256" key="6">
    <source>
        <dbReference type="ARBA" id="ARBA00022989"/>
    </source>
</evidence>
<keyword evidence="7 8" id="KW-0472">Membrane</keyword>
<dbReference type="InterPro" id="IPR052599">
    <property type="entry name" value="SLC43A_AATransporter"/>
</dbReference>
<evidence type="ECO:0000256" key="5">
    <source>
        <dbReference type="ARBA" id="ARBA00022970"/>
    </source>
</evidence>
<evidence type="ECO:0000256" key="2">
    <source>
        <dbReference type="ARBA" id="ARBA00006595"/>
    </source>
</evidence>
<gene>
    <name evidence="9" type="ORF">Ae201684_011347</name>
</gene>
<feature type="transmembrane region" description="Helical" evidence="8">
    <location>
        <begin position="153"/>
        <end position="176"/>
    </location>
</feature>
<keyword evidence="5" id="KW-0029">Amino-acid transport</keyword>
<evidence type="ECO:0000256" key="1">
    <source>
        <dbReference type="ARBA" id="ARBA00004141"/>
    </source>
</evidence>
<evidence type="ECO:0000256" key="8">
    <source>
        <dbReference type="SAM" id="Phobius"/>
    </source>
</evidence>
<proteinExistence type="inferred from homology"/>
<evidence type="ECO:0000256" key="7">
    <source>
        <dbReference type="ARBA" id="ARBA00023136"/>
    </source>
</evidence>
<comment type="subcellular location">
    <subcellularLocation>
        <location evidence="1">Membrane</location>
        <topology evidence="1">Multi-pass membrane protein</topology>
    </subcellularLocation>
</comment>
<dbReference type="SUPFAM" id="SSF103473">
    <property type="entry name" value="MFS general substrate transporter"/>
    <property type="match status" value="1"/>
</dbReference>
<feature type="transmembrane region" description="Helical" evidence="8">
    <location>
        <begin position="54"/>
        <end position="75"/>
    </location>
</feature>
<dbReference type="Gene3D" id="1.20.1250.20">
    <property type="entry name" value="MFS general substrate transporter like domains"/>
    <property type="match status" value="1"/>
</dbReference>
<feature type="transmembrane region" description="Helical" evidence="8">
    <location>
        <begin position="188"/>
        <end position="208"/>
    </location>
</feature>
<protein>
    <submittedName>
        <fullName evidence="9">Uncharacterized protein</fullName>
    </submittedName>
</protein>
<name>A0A6G0WVE2_9STRA</name>
<comment type="similarity">
    <text evidence="2">Belongs to the SLC43A transporter (TC 2.A.1.44) family.</text>
</comment>
<evidence type="ECO:0000256" key="3">
    <source>
        <dbReference type="ARBA" id="ARBA00022448"/>
    </source>
</evidence>
<dbReference type="PANTHER" id="PTHR20772:SF2">
    <property type="entry name" value="PROTEIN FMP42"/>
    <property type="match status" value="1"/>
</dbReference>
<feature type="transmembrane region" description="Helical" evidence="8">
    <location>
        <begin position="127"/>
        <end position="147"/>
    </location>
</feature>
<sequence>MGLVFYIFPVHNVVSESPVVAIPGFSLKAPRVDKSKLKQLWTGLKTQIKRKDMLSFMALGSMLYLIIVFAGGAIPSIVTSLAHHDAHLKNLYTNYLYPLTAYVTGVLFALLSGSFMLPSLPAQNLSFVLMAAAQGFLNSMQYVYIMHCFPHELYGVLSGLVTLCVFAYGLLSYALTPLTQYAFDGNNNFVFLILLATTILAVFLVRFLREESECHDLQLHLNDIEFDDDLDFEHFQVVAASTPV</sequence>
<keyword evidence="10" id="KW-1185">Reference proteome</keyword>
<comment type="caution">
    <text evidence="9">The sequence shown here is derived from an EMBL/GenBank/DDBJ whole genome shotgun (WGS) entry which is preliminary data.</text>
</comment>
<reference evidence="9 10" key="1">
    <citation type="submission" date="2019-07" db="EMBL/GenBank/DDBJ databases">
        <title>Genomics analysis of Aphanomyces spp. identifies a new class of oomycete effector associated with host adaptation.</title>
        <authorList>
            <person name="Gaulin E."/>
        </authorList>
    </citation>
    <scope>NUCLEOTIDE SEQUENCE [LARGE SCALE GENOMIC DNA]</scope>
    <source>
        <strain evidence="9 10">ATCC 201684</strain>
    </source>
</reference>
<keyword evidence="3" id="KW-0813">Transport</keyword>
<dbReference type="PANTHER" id="PTHR20772">
    <property type="entry name" value="PROTEIN FMP42"/>
    <property type="match status" value="1"/>
</dbReference>
<accession>A0A6G0WVE2</accession>
<evidence type="ECO:0000313" key="9">
    <source>
        <dbReference type="EMBL" id="KAF0731446.1"/>
    </source>
</evidence>
<dbReference type="AlphaFoldDB" id="A0A6G0WVE2"/>
<dbReference type="EMBL" id="VJMJ01000143">
    <property type="protein sequence ID" value="KAF0731446.1"/>
    <property type="molecule type" value="Genomic_DNA"/>
</dbReference>
<dbReference type="VEuPathDB" id="FungiDB:AeMF1_004013"/>
<organism evidence="9 10">
    <name type="scientific">Aphanomyces euteiches</name>
    <dbReference type="NCBI Taxonomy" id="100861"/>
    <lineage>
        <taxon>Eukaryota</taxon>
        <taxon>Sar</taxon>
        <taxon>Stramenopiles</taxon>
        <taxon>Oomycota</taxon>
        <taxon>Saprolegniomycetes</taxon>
        <taxon>Saprolegniales</taxon>
        <taxon>Verrucalvaceae</taxon>
        <taxon>Aphanomyces</taxon>
    </lineage>
</organism>
<keyword evidence="4 8" id="KW-0812">Transmembrane</keyword>
<dbReference type="Proteomes" id="UP000481153">
    <property type="component" value="Unassembled WGS sequence"/>
</dbReference>
<dbReference type="InterPro" id="IPR036259">
    <property type="entry name" value="MFS_trans_sf"/>
</dbReference>
<keyword evidence="6 8" id="KW-1133">Transmembrane helix</keyword>
<dbReference type="GO" id="GO:0006865">
    <property type="term" value="P:amino acid transport"/>
    <property type="evidence" value="ECO:0007669"/>
    <property type="project" value="UniProtKB-KW"/>
</dbReference>
<evidence type="ECO:0000256" key="4">
    <source>
        <dbReference type="ARBA" id="ARBA00022692"/>
    </source>
</evidence>